<protein>
    <recommendedName>
        <fullName evidence="4">Integrase catalytic domain-containing protein</fullName>
    </recommendedName>
</protein>
<evidence type="ECO:0000256" key="1">
    <source>
        <dbReference type="SAM" id="MobiDB-lite"/>
    </source>
</evidence>
<dbReference type="RefSeq" id="WP_139235467.1">
    <property type="nucleotide sequence ID" value="NZ_CYIG01000026.1"/>
</dbReference>
<dbReference type="EMBL" id="FPBX01000032">
    <property type="protein sequence ID" value="SFU89521.1"/>
    <property type="molecule type" value="Genomic_DNA"/>
</dbReference>
<gene>
    <name evidence="2" type="ORF">SAMN04489707_103241</name>
</gene>
<keyword evidence="3" id="KW-1185">Reference proteome</keyword>
<dbReference type="Proteomes" id="UP000183656">
    <property type="component" value="Unassembled WGS sequence"/>
</dbReference>
<proteinExistence type="predicted"/>
<evidence type="ECO:0000313" key="3">
    <source>
        <dbReference type="Proteomes" id="UP000183656"/>
    </source>
</evidence>
<evidence type="ECO:0000313" key="2">
    <source>
        <dbReference type="EMBL" id="SFU89521.1"/>
    </source>
</evidence>
<reference evidence="2 3" key="1">
    <citation type="submission" date="2016-10" db="EMBL/GenBank/DDBJ databases">
        <authorList>
            <person name="de Groot N.N."/>
        </authorList>
    </citation>
    <scope>NUCLEOTIDE SEQUENCE [LARGE SCALE GENOMIC DNA]</scope>
    <source>
        <strain evidence="2 3">R-24608</strain>
    </source>
</reference>
<dbReference type="STRING" id="343013.SAMN04489707_103241"/>
<dbReference type="OrthoDB" id="8736397at2"/>
<accession>A0A1I7JWC7</accession>
<dbReference type="GO" id="GO:0003676">
    <property type="term" value="F:nucleic acid binding"/>
    <property type="evidence" value="ECO:0007669"/>
    <property type="project" value="InterPro"/>
</dbReference>
<organism evidence="2 3">
    <name type="scientific">Paenacidovorax caeni</name>
    <dbReference type="NCBI Taxonomy" id="343013"/>
    <lineage>
        <taxon>Bacteria</taxon>
        <taxon>Pseudomonadati</taxon>
        <taxon>Pseudomonadota</taxon>
        <taxon>Betaproteobacteria</taxon>
        <taxon>Burkholderiales</taxon>
        <taxon>Comamonadaceae</taxon>
        <taxon>Paenacidovorax</taxon>
    </lineage>
</organism>
<feature type="region of interest" description="Disordered" evidence="1">
    <location>
        <begin position="668"/>
        <end position="696"/>
    </location>
</feature>
<dbReference type="AlphaFoldDB" id="A0A1I7JWC7"/>
<sequence length="703" mass="80300">MPKKSRIGSIAWASQIQFDGQAAELVHPSKWISVDEDALTEERRELFLRRKKAVLDYFDGASDQMLKQRWGMGRSQVYRLISERCLKTAHDGYLFGWRGLIPHMRINPWIRQATPKIIPGSGAGSAGSLQWLFASPENRTLEQEFRERILKTPEGLEGTRRPKQVLLRWFYSKLRENGVERRGEWPFNTFQMGYTSLCKFINKVLNDNSKKSISLLGGPEAQKKSRAGDGTKRPMLELFQRVECDAHKLDLRMIVMVPSPHGGYEQRKIHRLWVIVIIEVSTRAVLGYYLSMRREVGAEDVLRAVRNALGKWERRAISFSEFAYSTEANFPSALDQKFIGACWDEFSVDGALANTCGRVEKRIKEVVDCKIIKPQDQRSFSSRRSLDDRPFIETYFRTLAGGGAGLHNLSNSTKSKLDDLKGDFEPAKKAHELQFQVEYLFELLDVIIANYNAVPHHGIGYRSPLAQMNFLASGKNSAFIRIADPHQVARLGATRKLCQLHGGKNTGRRPYFNFQNARYSSEDLAHRLDLVGDKFWLTIENEDDARWATVSTQEGLYVCTVRAAPPWHRTPHSLYVRSAIRALEIKRLLHLTFSNDAVEELIRYSENQRDKKLPVHPAYLEQRRILQAYSDNIAINPSINPMSLDSYTQKDCADFGCSCEIPEANKTEDAPIKNKKTKQNSKSQATIPAKNSAQLTMRKAKIW</sequence>
<name>A0A1I7JWC7_9BURK</name>
<dbReference type="Gene3D" id="3.30.420.10">
    <property type="entry name" value="Ribonuclease H-like superfamily/Ribonuclease H"/>
    <property type="match status" value="1"/>
</dbReference>
<dbReference type="InterPro" id="IPR036397">
    <property type="entry name" value="RNaseH_sf"/>
</dbReference>
<evidence type="ECO:0008006" key="4">
    <source>
        <dbReference type="Google" id="ProtNLM"/>
    </source>
</evidence>